<name>A0A849Y3K5_9FIRM</name>
<comment type="caution">
    <text evidence="2">The sequence shown here is derived from an EMBL/GenBank/DDBJ whole genome shotgun (WGS) entry which is preliminary data.</text>
</comment>
<keyword evidence="1" id="KW-0472">Membrane</keyword>
<accession>A0A849Y3K5</accession>
<feature type="non-terminal residue" evidence="2">
    <location>
        <position position="229"/>
    </location>
</feature>
<sequence>MPKTALMGSPLAVIGTVFRHRRTLAKTGAAVGGVLMLPILFLVMLPGLVFGDLSENTGALTSNTVISENIRASNQAIVEVLQESHDALLAKINAEIARLPEGDTASISDPYASSIIVNANQLIAQFCASQDDYKNINISKLKSLIRENEDGLFSYDVTSETATVEVPAEEENAPPRKVTFTRHTYTVSYAGDAYFADHVFHLTDKQKKTADSYVENLTMFFGGSASGLA</sequence>
<protein>
    <submittedName>
        <fullName evidence="2">Peptidase M23</fullName>
    </submittedName>
</protein>
<keyword evidence="1" id="KW-1133">Transmembrane helix</keyword>
<evidence type="ECO:0000313" key="3">
    <source>
        <dbReference type="Proteomes" id="UP000554488"/>
    </source>
</evidence>
<dbReference type="AlphaFoldDB" id="A0A849Y3K5"/>
<evidence type="ECO:0000313" key="2">
    <source>
        <dbReference type="EMBL" id="NUN87169.1"/>
    </source>
</evidence>
<organism evidence="2 3">
    <name type="scientific">Coprococcus comes</name>
    <dbReference type="NCBI Taxonomy" id="410072"/>
    <lineage>
        <taxon>Bacteria</taxon>
        <taxon>Bacillati</taxon>
        <taxon>Bacillota</taxon>
        <taxon>Clostridia</taxon>
        <taxon>Lachnospirales</taxon>
        <taxon>Lachnospiraceae</taxon>
        <taxon>Coprococcus</taxon>
    </lineage>
</organism>
<feature type="transmembrane region" description="Helical" evidence="1">
    <location>
        <begin position="29"/>
        <end position="50"/>
    </location>
</feature>
<proteinExistence type="predicted"/>
<dbReference type="Proteomes" id="UP000554488">
    <property type="component" value="Unassembled WGS sequence"/>
</dbReference>
<evidence type="ECO:0000256" key="1">
    <source>
        <dbReference type="SAM" id="Phobius"/>
    </source>
</evidence>
<reference evidence="2 3" key="1">
    <citation type="submission" date="2020-04" db="EMBL/GenBank/DDBJ databases">
        <authorList>
            <person name="Pieper L."/>
        </authorList>
    </citation>
    <scope>NUCLEOTIDE SEQUENCE [LARGE SCALE GENOMIC DNA]</scope>
    <source>
        <strain evidence="2 3">F22</strain>
    </source>
</reference>
<gene>
    <name evidence="2" type="ORF">HUU93_11305</name>
</gene>
<dbReference type="EMBL" id="JABWDC010000046">
    <property type="protein sequence ID" value="NUN87169.1"/>
    <property type="molecule type" value="Genomic_DNA"/>
</dbReference>
<keyword evidence="1" id="KW-0812">Transmembrane</keyword>
<reference evidence="2 3" key="2">
    <citation type="submission" date="2020-07" db="EMBL/GenBank/DDBJ databases">
        <title>Bacterial metabolism rescues the inhibition of intestinal drug absorption by food and drug additives.</title>
        <authorList>
            <person name="Zou L."/>
            <person name="Spanogiannopoulos P."/>
            <person name="Chien H.-C."/>
            <person name="Pieper L.M."/>
            <person name="Cai W."/>
            <person name="Khuri N."/>
            <person name="Pottel J."/>
            <person name="Vora B."/>
            <person name="Ni Z."/>
            <person name="Tsakalozou E."/>
            <person name="Zhang W."/>
            <person name="Shoichet B.K."/>
            <person name="Giacomini K.M."/>
            <person name="Turnbaugh P.J."/>
        </authorList>
    </citation>
    <scope>NUCLEOTIDE SEQUENCE [LARGE SCALE GENOMIC DNA]</scope>
    <source>
        <strain evidence="2 3">F22</strain>
    </source>
</reference>